<dbReference type="InterPro" id="IPR036390">
    <property type="entry name" value="WH_DNA-bd_sf"/>
</dbReference>
<comment type="caution">
    <text evidence="1">The sequence shown here is derived from an EMBL/GenBank/DDBJ whole genome shotgun (WGS) entry which is preliminary data.</text>
</comment>
<keyword evidence="2" id="KW-1185">Reference proteome</keyword>
<dbReference type="InterPro" id="IPR036388">
    <property type="entry name" value="WH-like_DNA-bd_sf"/>
</dbReference>
<dbReference type="RefSeq" id="WP_378313403.1">
    <property type="nucleotide sequence ID" value="NZ_JBHUKS010000037.1"/>
</dbReference>
<dbReference type="Gene3D" id="1.10.10.10">
    <property type="entry name" value="Winged helix-like DNA-binding domain superfamily/Winged helix DNA-binding domain"/>
    <property type="match status" value="1"/>
</dbReference>
<organism evidence="1 2">
    <name type="scientific">Amycolatopsis silviterrae</name>
    <dbReference type="NCBI Taxonomy" id="1656914"/>
    <lineage>
        <taxon>Bacteria</taxon>
        <taxon>Bacillati</taxon>
        <taxon>Actinomycetota</taxon>
        <taxon>Actinomycetes</taxon>
        <taxon>Pseudonocardiales</taxon>
        <taxon>Pseudonocardiaceae</taxon>
        <taxon>Amycolatopsis</taxon>
    </lineage>
</organism>
<dbReference type="CDD" id="cd00090">
    <property type="entry name" value="HTH_ARSR"/>
    <property type="match status" value="1"/>
</dbReference>
<evidence type="ECO:0000313" key="1">
    <source>
        <dbReference type="EMBL" id="MFD2474262.1"/>
    </source>
</evidence>
<name>A0ABW5HM93_9PSEU</name>
<reference evidence="2" key="1">
    <citation type="journal article" date="2019" name="Int. J. Syst. Evol. Microbiol.">
        <title>The Global Catalogue of Microorganisms (GCM) 10K type strain sequencing project: providing services to taxonomists for standard genome sequencing and annotation.</title>
        <authorList>
            <consortium name="The Broad Institute Genomics Platform"/>
            <consortium name="The Broad Institute Genome Sequencing Center for Infectious Disease"/>
            <person name="Wu L."/>
            <person name="Ma J."/>
        </authorList>
    </citation>
    <scope>NUCLEOTIDE SEQUENCE [LARGE SCALE GENOMIC DNA]</scope>
    <source>
        <strain evidence="2">CGMCC 4.7641</strain>
    </source>
</reference>
<dbReference type="SUPFAM" id="SSF46785">
    <property type="entry name" value="Winged helix' DNA-binding domain"/>
    <property type="match status" value="1"/>
</dbReference>
<sequence>MDDRLPRQATADDLRALAHPLSWRILRLCLDSAWTNQQLAKRLDESPATVLRRVHALAEAGFLVAEPARRSDLGAWERPYRTTRRTWHLDLDQAGDPALTARVELATLDAHRAEMLESAPESIQQTRRGVVRLSDEAAAELQTRLDALLDEFVAREEPSGRRHSFLWSVVERPGEPDAATD</sequence>
<dbReference type="Pfam" id="PF12840">
    <property type="entry name" value="HTH_20"/>
    <property type="match status" value="1"/>
</dbReference>
<protein>
    <submittedName>
        <fullName evidence="1">Helix-turn-helix domain-containing protein</fullName>
    </submittedName>
</protein>
<accession>A0ABW5HM93</accession>
<gene>
    <name evidence="1" type="ORF">ACFSVL_43125</name>
</gene>
<dbReference type="Proteomes" id="UP001597483">
    <property type="component" value="Unassembled WGS sequence"/>
</dbReference>
<evidence type="ECO:0000313" key="2">
    <source>
        <dbReference type="Proteomes" id="UP001597483"/>
    </source>
</evidence>
<dbReference type="InterPro" id="IPR011991">
    <property type="entry name" value="ArsR-like_HTH"/>
</dbReference>
<dbReference type="EMBL" id="JBHUKS010000037">
    <property type="protein sequence ID" value="MFD2474262.1"/>
    <property type="molecule type" value="Genomic_DNA"/>
</dbReference>
<proteinExistence type="predicted"/>